<evidence type="ECO:0000259" key="4">
    <source>
        <dbReference type="PROSITE" id="PS50893"/>
    </source>
</evidence>
<evidence type="ECO:0000313" key="5">
    <source>
        <dbReference type="EMBL" id="RDC43117.1"/>
    </source>
</evidence>
<dbReference type="EMBL" id="PPUT01000022">
    <property type="protein sequence ID" value="RDC43117.1"/>
    <property type="molecule type" value="Genomic_DNA"/>
</dbReference>
<feature type="domain" description="ABC transporter" evidence="4">
    <location>
        <begin position="6"/>
        <end position="246"/>
    </location>
</feature>
<dbReference type="PROSITE" id="PS50893">
    <property type="entry name" value="ABC_TRANSPORTER_2"/>
    <property type="match status" value="1"/>
</dbReference>
<dbReference type="GO" id="GO:0005524">
    <property type="term" value="F:ATP binding"/>
    <property type="evidence" value="ECO:0007669"/>
    <property type="project" value="UniProtKB-KW"/>
</dbReference>
<sequence>MALFEAGHIGVQFRRDGQPFAPFADVGFSLEAGCLYNLTGPSGSGKSTLLNACALMLPRSGGTLALEGIPVDRFKPMEWRRRVCLVPQAASLVPGTVRDNLLFPWTLKVNAGSPKPDDDVLNEILSLAMLDGVTLDHAAAQLSGGQLARVALLRAFATRPTVLLLDEVEAALDEESAVAVSRLTRAMLAGGAACLRIRHRAEDGYAYGVFTLADGKMTYHQNEITADNAPATSAGKGCDSRADEVLAKLKAVPSAPSGVSPLVGSAFDPVASPRSGSPSLQSSSADRKPVEPSAKGGSR</sequence>
<dbReference type="AlphaFoldDB" id="A0A369NWP6"/>
<keyword evidence="1" id="KW-0547">Nucleotide-binding</keyword>
<feature type="region of interest" description="Disordered" evidence="3">
    <location>
        <begin position="253"/>
        <end position="299"/>
    </location>
</feature>
<dbReference type="InterPro" id="IPR003439">
    <property type="entry name" value="ABC_transporter-like_ATP-bd"/>
</dbReference>
<dbReference type="InterPro" id="IPR003593">
    <property type="entry name" value="AAA+_ATPase"/>
</dbReference>
<dbReference type="Pfam" id="PF00005">
    <property type="entry name" value="ABC_tran"/>
    <property type="match status" value="1"/>
</dbReference>
<evidence type="ECO:0000256" key="2">
    <source>
        <dbReference type="ARBA" id="ARBA00022840"/>
    </source>
</evidence>
<dbReference type="GO" id="GO:0016887">
    <property type="term" value="F:ATP hydrolysis activity"/>
    <property type="evidence" value="ECO:0007669"/>
    <property type="project" value="InterPro"/>
</dbReference>
<dbReference type="Proteomes" id="UP000253805">
    <property type="component" value="Unassembled WGS sequence"/>
</dbReference>
<dbReference type="SUPFAM" id="SSF52540">
    <property type="entry name" value="P-loop containing nucleoside triphosphate hydrolases"/>
    <property type="match status" value="1"/>
</dbReference>
<feature type="compositionally biased region" description="Low complexity" evidence="3">
    <location>
        <begin position="272"/>
        <end position="284"/>
    </location>
</feature>
<accession>A0A369NWP6</accession>
<protein>
    <recommendedName>
        <fullName evidence="4">ABC transporter domain-containing protein</fullName>
    </recommendedName>
</protein>
<organism evidence="5 6">
    <name type="scientific">Adlercreutzia equolifaciens subsp. celatus</name>
    <dbReference type="NCBI Taxonomy" id="394340"/>
    <lineage>
        <taxon>Bacteria</taxon>
        <taxon>Bacillati</taxon>
        <taxon>Actinomycetota</taxon>
        <taxon>Coriobacteriia</taxon>
        <taxon>Eggerthellales</taxon>
        <taxon>Eggerthellaceae</taxon>
        <taxon>Adlercreutzia</taxon>
    </lineage>
</organism>
<gene>
    <name evidence="5" type="ORF">C1850_08515</name>
</gene>
<dbReference type="SMART" id="SM00382">
    <property type="entry name" value="AAA"/>
    <property type="match status" value="1"/>
</dbReference>
<reference evidence="5 6" key="1">
    <citation type="journal article" date="2018" name="Elife">
        <title>Discovery and characterization of a prevalent human gut bacterial enzyme sufficient for the inactivation of a family of plant toxins.</title>
        <authorList>
            <person name="Koppel N."/>
            <person name="Bisanz J.E."/>
            <person name="Pandelia M.E."/>
            <person name="Turnbaugh P.J."/>
            <person name="Balskus E.P."/>
        </authorList>
    </citation>
    <scope>NUCLEOTIDE SEQUENCE [LARGE SCALE GENOMIC DNA]</scope>
    <source>
        <strain evidence="5 6">OB21 GAM 11</strain>
    </source>
</reference>
<dbReference type="PROSITE" id="PS00211">
    <property type="entry name" value="ABC_TRANSPORTER_1"/>
    <property type="match status" value="1"/>
</dbReference>
<evidence type="ECO:0000256" key="3">
    <source>
        <dbReference type="SAM" id="MobiDB-lite"/>
    </source>
</evidence>
<name>A0A369NWP6_9ACTN</name>
<comment type="caution">
    <text evidence="5">The sequence shown here is derived from an EMBL/GenBank/DDBJ whole genome shotgun (WGS) entry which is preliminary data.</text>
</comment>
<dbReference type="Gene3D" id="3.40.50.300">
    <property type="entry name" value="P-loop containing nucleotide triphosphate hydrolases"/>
    <property type="match status" value="1"/>
</dbReference>
<evidence type="ECO:0000313" key="6">
    <source>
        <dbReference type="Proteomes" id="UP000253805"/>
    </source>
</evidence>
<keyword evidence="2" id="KW-0067">ATP-binding</keyword>
<dbReference type="InterPro" id="IPR017871">
    <property type="entry name" value="ABC_transporter-like_CS"/>
</dbReference>
<evidence type="ECO:0000256" key="1">
    <source>
        <dbReference type="ARBA" id="ARBA00022741"/>
    </source>
</evidence>
<proteinExistence type="predicted"/>
<dbReference type="PANTHER" id="PTHR43119:SF1">
    <property type="entry name" value="ABC TRANSPORTER DOMAIN-CONTAINING PROTEIN"/>
    <property type="match status" value="1"/>
</dbReference>
<dbReference type="PANTHER" id="PTHR43119">
    <property type="entry name" value="ABC TRANSPORT PROTEIN ATP-BINDING COMPONENT-RELATED"/>
    <property type="match status" value="1"/>
</dbReference>
<dbReference type="InterPro" id="IPR027417">
    <property type="entry name" value="P-loop_NTPase"/>
</dbReference>